<proteinExistence type="predicted"/>
<dbReference type="InterPro" id="IPR012318">
    <property type="entry name" value="HTH_CRP"/>
</dbReference>
<evidence type="ECO:0000259" key="5">
    <source>
        <dbReference type="PROSITE" id="PS51063"/>
    </source>
</evidence>
<evidence type="ECO:0000256" key="1">
    <source>
        <dbReference type="ARBA" id="ARBA00023015"/>
    </source>
</evidence>
<feature type="domain" description="HTH crp-type" evidence="5">
    <location>
        <begin position="181"/>
        <end position="254"/>
    </location>
</feature>
<dbReference type="PANTHER" id="PTHR24567">
    <property type="entry name" value="CRP FAMILY TRANSCRIPTIONAL REGULATORY PROTEIN"/>
    <property type="match status" value="1"/>
</dbReference>
<evidence type="ECO:0000259" key="4">
    <source>
        <dbReference type="PROSITE" id="PS50042"/>
    </source>
</evidence>
<name>A0ABQ2LNA9_9ACTN</name>
<keyword evidence="2" id="KW-0238">DNA-binding</keyword>
<evidence type="ECO:0000256" key="3">
    <source>
        <dbReference type="ARBA" id="ARBA00023163"/>
    </source>
</evidence>
<sequence length="289" mass="31630">MRPTHAAYEGATHAAYAGTAHSVNPGLAHGTSPGVAHDTYAGAAVPLLAGLPAPALADFDRIAVHGTFRREVPVFVEGEDGDCVFLILRGKVKVTRPGPEGKDVLFTMVGPGQLLGELCVFDGGPRHSTATAVQETDLCWIPVPAMRGWLARHPEASLRMMHLLATRIRNVNDRLEDVTGVDVATRVARALVEQASRFGRRTPLGLRFSLDLSQDELARHVRASRERVNQVLMDFSRRGWLLREGNEWIVLDPPGLTRRARYRAETASRRPSITTTRAPGGAWALMRRS</sequence>
<dbReference type="EMBL" id="BMNG01000004">
    <property type="protein sequence ID" value="GGO40894.1"/>
    <property type="molecule type" value="Genomic_DNA"/>
</dbReference>
<reference evidence="7" key="1">
    <citation type="journal article" date="2019" name="Int. J. Syst. Evol. Microbiol.">
        <title>The Global Catalogue of Microorganisms (GCM) 10K type strain sequencing project: providing services to taxonomists for standard genome sequencing and annotation.</title>
        <authorList>
            <consortium name="The Broad Institute Genomics Platform"/>
            <consortium name="The Broad Institute Genome Sequencing Center for Infectious Disease"/>
            <person name="Wu L."/>
            <person name="Ma J."/>
        </authorList>
    </citation>
    <scope>NUCLEOTIDE SEQUENCE [LARGE SCALE GENOMIC DNA]</scope>
    <source>
        <strain evidence="7">CGMCC 4.7349</strain>
    </source>
</reference>
<keyword evidence="7" id="KW-1185">Reference proteome</keyword>
<dbReference type="InterPro" id="IPR018490">
    <property type="entry name" value="cNMP-bd_dom_sf"/>
</dbReference>
<dbReference type="PROSITE" id="PS51063">
    <property type="entry name" value="HTH_CRP_2"/>
    <property type="match status" value="1"/>
</dbReference>
<dbReference type="SUPFAM" id="SSF51206">
    <property type="entry name" value="cAMP-binding domain-like"/>
    <property type="match status" value="1"/>
</dbReference>
<dbReference type="CDD" id="cd00038">
    <property type="entry name" value="CAP_ED"/>
    <property type="match status" value="1"/>
</dbReference>
<evidence type="ECO:0000313" key="6">
    <source>
        <dbReference type="EMBL" id="GGO40894.1"/>
    </source>
</evidence>
<dbReference type="InterPro" id="IPR036388">
    <property type="entry name" value="WH-like_DNA-bd_sf"/>
</dbReference>
<dbReference type="Pfam" id="PF00027">
    <property type="entry name" value="cNMP_binding"/>
    <property type="match status" value="1"/>
</dbReference>
<organism evidence="6 7">
    <name type="scientific">Streptomyces lasiicapitis</name>
    <dbReference type="NCBI Taxonomy" id="1923961"/>
    <lineage>
        <taxon>Bacteria</taxon>
        <taxon>Bacillati</taxon>
        <taxon>Actinomycetota</taxon>
        <taxon>Actinomycetes</taxon>
        <taxon>Kitasatosporales</taxon>
        <taxon>Streptomycetaceae</taxon>
        <taxon>Streptomyces</taxon>
    </lineage>
</organism>
<dbReference type="InterPro" id="IPR014710">
    <property type="entry name" value="RmlC-like_jellyroll"/>
</dbReference>
<dbReference type="Pfam" id="PF13545">
    <property type="entry name" value="HTH_Crp_2"/>
    <property type="match status" value="1"/>
</dbReference>
<keyword evidence="1" id="KW-0805">Transcription regulation</keyword>
<dbReference type="RefSeq" id="WP_189173640.1">
    <property type="nucleotide sequence ID" value="NZ_BMNG01000004.1"/>
</dbReference>
<feature type="domain" description="Cyclic nucleotide-binding" evidence="4">
    <location>
        <begin position="47"/>
        <end position="167"/>
    </location>
</feature>
<dbReference type="Proteomes" id="UP000656881">
    <property type="component" value="Unassembled WGS sequence"/>
</dbReference>
<gene>
    <name evidence="6" type="ORF">GCM10012286_19730</name>
</gene>
<dbReference type="InterPro" id="IPR000595">
    <property type="entry name" value="cNMP-bd_dom"/>
</dbReference>
<dbReference type="SMART" id="SM00100">
    <property type="entry name" value="cNMP"/>
    <property type="match status" value="1"/>
</dbReference>
<protein>
    <recommendedName>
        <fullName evidence="8">Crp/Fnr family transcriptional regulator</fullName>
    </recommendedName>
</protein>
<dbReference type="InterPro" id="IPR036390">
    <property type="entry name" value="WH_DNA-bd_sf"/>
</dbReference>
<dbReference type="Gene3D" id="2.60.120.10">
    <property type="entry name" value="Jelly Rolls"/>
    <property type="match status" value="1"/>
</dbReference>
<dbReference type="InterPro" id="IPR050397">
    <property type="entry name" value="Env_Response_Regulators"/>
</dbReference>
<comment type="caution">
    <text evidence="6">The sequence shown here is derived from an EMBL/GenBank/DDBJ whole genome shotgun (WGS) entry which is preliminary data.</text>
</comment>
<dbReference type="PROSITE" id="PS50042">
    <property type="entry name" value="CNMP_BINDING_3"/>
    <property type="match status" value="1"/>
</dbReference>
<accession>A0ABQ2LNA9</accession>
<evidence type="ECO:0000256" key="2">
    <source>
        <dbReference type="ARBA" id="ARBA00023125"/>
    </source>
</evidence>
<dbReference type="SUPFAM" id="SSF46785">
    <property type="entry name" value="Winged helix' DNA-binding domain"/>
    <property type="match status" value="1"/>
</dbReference>
<evidence type="ECO:0008006" key="8">
    <source>
        <dbReference type="Google" id="ProtNLM"/>
    </source>
</evidence>
<evidence type="ECO:0000313" key="7">
    <source>
        <dbReference type="Proteomes" id="UP000656881"/>
    </source>
</evidence>
<dbReference type="PANTHER" id="PTHR24567:SF74">
    <property type="entry name" value="HTH-TYPE TRANSCRIPTIONAL REGULATOR ARCR"/>
    <property type="match status" value="1"/>
</dbReference>
<keyword evidence="3" id="KW-0804">Transcription</keyword>
<dbReference type="Gene3D" id="1.10.10.10">
    <property type="entry name" value="Winged helix-like DNA-binding domain superfamily/Winged helix DNA-binding domain"/>
    <property type="match status" value="1"/>
</dbReference>